<accession>A0AB38N4R6</accession>
<dbReference type="EMBL" id="QFGG01000006">
    <property type="protein sequence ID" value="TID42646.1"/>
    <property type="molecule type" value="Genomic_DNA"/>
</dbReference>
<feature type="domain" description="RavJ-like C-terminal" evidence="1">
    <location>
        <begin position="390"/>
        <end position="477"/>
    </location>
</feature>
<name>A0AB38N4R6_9GAMM</name>
<dbReference type="AlphaFoldDB" id="A0AB38N4R6"/>
<dbReference type="InterPro" id="IPR041234">
    <property type="entry name" value="RavJ-like_C"/>
</dbReference>
<dbReference type="Proteomes" id="UP000306421">
    <property type="component" value="Unassembled WGS sequence"/>
</dbReference>
<reference evidence="3 5" key="2">
    <citation type="submission" date="2018-04" db="EMBL/GenBank/DDBJ databases">
        <title>Whole genome sequence comparison of clinical and drinking water Legionella pneumophila isolates.</title>
        <authorList>
            <person name="Garner E."/>
        </authorList>
    </citation>
    <scope>NUCLEOTIDE SEQUENCE [LARGE SCALE GENOMIC DNA]</scope>
    <source>
        <strain evidence="3 5">WH02</strain>
    </source>
</reference>
<reference evidence="2 4" key="1">
    <citation type="submission" date="2018-04" db="EMBL/GenBank/DDBJ databases">
        <title>Whole genome sequence comparison of clinical and drinking water Legionella pneumophila isolates associated with the Flint Water Crisis.</title>
        <authorList>
            <person name="Garner E."/>
            <person name="Brown C."/>
            <person name="Schwake O."/>
            <person name="Coil D."/>
            <person name="Jospin G."/>
            <person name="Eisen J."/>
            <person name="Edwards M."/>
            <person name="Pruden A."/>
        </authorList>
    </citation>
    <scope>NUCLEOTIDE SEQUENCE [LARGE SCALE GENOMIC DNA]</scope>
    <source>
        <strain evidence="2 4">Genessee03</strain>
    </source>
</reference>
<protein>
    <recommendedName>
        <fullName evidence="1">RavJ-like C-terminal domain-containing protein</fullName>
    </recommendedName>
</protein>
<evidence type="ECO:0000313" key="3">
    <source>
        <dbReference type="EMBL" id="TID42646.1"/>
    </source>
</evidence>
<evidence type="ECO:0000313" key="5">
    <source>
        <dbReference type="Proteomes" id="UP000306421"/>
    </source>
</evidence>
<proteinExistence type="predicted"/>
<keyword evidence="4" id="KW-1185">Reference proteome</keyword>
<comment type="caution">
    <text evidence="3">The sequence shown here is derived from an EMBL/GenBank/DDBJ whole genome shotgun (WGS) entry which is preliminary data.</text>
</comment>
<evidence type="ECO:0000313" key="2">
    <source>
        <dbReference type="EMBL" id="PUT47914.1"/>
    </source>
</evidence>
<dbReference type="Proteomes" id="UP000251035">
    <property type="component" value="Unassembled WGS sequence"/>
</dbReference>
<evidence type="ECO:0000259" key="1">
    <source>
        <dbReference type="Pfam" id="PF18493"/>
    </source>
</evidence>
<sequence>MVTLSVELFHVDGNISDSEDPQKKANPFWQFRVAIKPTHENAIKAAEALGRLHQFQKNPHPYFKVFIPGEDNQLSSWDGTIEGADRDQRGKEICVYMDYSPNNPADFYENGYPKADYLKNLMLDIWHALEQAGVEMAYIAPGPGEKQVLVEDGTLTPFSYSSNKPWKGRHGILHSSEYNPLKFDDPLQGVTLLASDLTEHKIKPLKAENRIQRLVYQQQHHQEGLARAKADLNTPFEKDDVYASIVQRLTELVGKKGAVTAEEIKGFIEVLKEPNDKSLYHEAFYALGDCGNRIFKDAAANLLNNPAEAQKTLNSLFETIHTEKKTAVAEMMAVLPATSSINQAELEERFDRNPVAFHRLYQRFVLLAQENDTIQREQQSLEQFIQKTFPASYSKLDQDDSLIAARNLLNDYTKNNSGLSRAFTFHWFRHHTNEVNQIVEKIDSGVISSIDQLIGELKEIKLANAKGSLSRRIDFIVFRHAEAQANIAQADQAEIHNAEVEEPIDIVEDTQAFRI</sequence>
<gene>
    <name evidence="2" type="ORF">DB745_06680</name>
    <name evidence="3" type="ORF">DIZ81_08275</name>
</gene>
<evidence type="ECO:0000313" key="4">
    <source>
        <dbReference type="Proteomes" id="UP000251035"/>
    </source>
</evidence>
<organism evidence="3 5">
    <name type="scientific">Legionella taurinensis</name>
    <dbReference type="NCBI Taxonomy" id="70611"/>
    <lineage>
        <taxon>Bacteria</taxon>
        <taxon>Pseudomonadati</taxon>
        <taxon>Pseudomonadota</taxon>
        <taxon>Gammaproteobacteria</taxon>
        <taxon>Legionellales</taxon>
        <taxon>Legionellaceae</taxon>
        <taxon>Legionella</taxon>
    </lineage>
</organism>
<dbReference type="EMBL" id="QCXM01000005">
    <property type="protein sequence ID" value="PUT47914.1"/>
    <property type="molecule type" value="Genomic_DNA"/>
</dbReference>
<dbReference type="RefSeq" id="WP_108293019.1">
    <property type="nucleotide sequence ID" value="NZ_JAWVLH010000006.1"/>
</dbReference>
<dbReference type="Pfam" id="PF18493">
    <property type="entry name" value="DUF5617"/>
    <property type="match status" value="1"/>
</dbReference>